<accession>A0A840SE08</accession>
<dbReference type="EMBL" id="JACHFR010000002">
    <property type="protein sequence ID" value="MBB5218970.1"/>
    <property type="molecule type" value="Genomic_DNA"/>
</dbReference>
<dbReference type="Proteomes" id="UP000578697">
    <property type="component" value="Unassembled WGS sequence"/>
</dbReference>
<reference evidence="2 4" key="2">
    <citation type="submission" date="2020-08" db="EMBL/GenBank/DDBJ databases">
        <title>Genomic Encyclopedia of Type Strains, Phase IV (KMG-IV): sequencing the most valuable type-strain genomes for metagenomic binning, comparative biology and taxonomic classification.</title>
        <authorList>
            <person name="Goeker M."/>
        </authorList>
    </citation>
    <scope>NUCLEOTIDE SEQUENCE [LARGE SCALE GENOMIC DNA]</scope>
    <source>
        <strain evidence="2 4">DSM 103679</strain>
    </source>
</reference>
<dbReference type="Proteomes" id="UP000593591">
    <property type="component" value="Chromosome"/>
</dbReference>
<dbReference type="RefSeq" id="WP_221266536.1">
    <property type="nucleotide sequence ID" value="NZ_JACHFR010000002.1"/>
</dbReference>
<feature type="chain" id="PRO_5036418366" evidence="1">
    <location>
        <begin position="20"/>
        <end position="307"/>
    </location>
</feature>
<evidence type="ECO:0000256" key="1">
    <source>
        <dbReference type="SAM" id="SignalP"/>
    </source>
</evidence>
<keyword evidence="1" id="KW-0732">Signal</keyword>
<dbReference type="KEGG" id="trc:DYE49_11935"/>
<evidence type="ECO:0000313" key="4">
    <source>
        <dbReference type="Proteomes" id="UP000578697"/>
    </source>
</evidence>
<reference evidence="3 5" key="1">
    <citation type="submission" date="2018-08" db="EMBL/GenBank/DDBJ databases">
        <title>The first complete genome of Treponema rectale (CHPAT), a commensal spirochete of the bovine rectum.</title>
        <authorList>
            <person name="Staton G.J."/>
            <person name="Clegg S.R."/>
            <person name="Carter S.D."/>
            <person name="Radford A.D."/>
            <person name="Darby A."/>
            <person name="Hall N."/>
            <person name="Birtles R.J."/>
            <person name="Evans N.J."/>
        </authorList>
    </citation>
    <scope>NUCLEOTIDE SEQUENCE [LARGE SCALE GENOMIC DNA]</scope>
    <source>
        <strain evidence="3 5">CHPA</strain>
    </source>
</reference>
<dbReference type="EMBL" id="CP031517">
    <property type="protein sequence ID" value="QOS41118.1"/>
    <property type="molecule type" value="Genomic_DNA"/>
</dbReference>
<gene>
    <name evidence="3" type="ORF">DYE49_11935</name>
    <name evidence="2" type="ORF">HNP77_001339</name>
</gene>
<sequence length="307" mass="36040">MKKLILISTYLALSLAVHAEKKYITDGFGIWSTEDFKKFTPVLACTNPILGAGSIKTIQIVDIYDRFILYKKMEHFDEYQFEFYSYKDSKHSPIYTVNRKNINRELDSAFYSENCIFCLEHTINSNYSKSDFYITKRTVDSLEVVLEYKLDKSSFKVSCTGPMYVDEKNDRFLCQCSKYRKDGRLEYFLKIMSLSTGKELFLTETNYLTEVFAEDGKVYLSVQNKLFTANYTDENISLHELKTFVPEKKKIIAIRKNGDIYVLRTEHKRFNPVHRFIFGSDSTIWSYYVCKIQDGELVKVKKLKKNS</sequence>
<proteinExistence type="predicted"/>
<evidence type="ECO:0000313" key="3">
    <source>
        <dbReference type="EMBL" id="QOS41118.1"/>
    </source>
</evidence>
<keyword evidence="4" id="KW-1185">Reference proteome</keyword>
<dbReference type="AlphaFoldDB" id="A0A840SE08"/>
<protein>
    <submittedName>
        <fullName evidence="2">Uncharacterized protein</fullName>
    </submittedName>
</protein>
<evidence type="ECO:0000313" key="2">
    <source>
        <dbReference type="EMBL" id="MBB5218970.1"/>
    </source>
</evidence>
<name>A0A840SE08_9SPIR</name>
<organism evidence="2 4">
    <name type="scientific">Treponema rectale</name>
    <dbReference type="NCBI Taxonomy" id="744512"/>
    <lineage>
        <taxon>Bacteria</taxon>
        <taxon>Pseudomonadati</taxon>
        <taxon>Spirochaetota</taxon>
        <taxon>Spirochaetia</taxon>
        <taxon>Spirochaetales</taxon>
        <taxon>Treponemataceae</taxon>
        <taxon>Treponema</taxon>
    </lineage>
</organism>
<evidence type="ECO:0000313" key="5">
    <source>
        <dbReference type="Proteomes" id="UP000593591"/>
    </source>
</evidence>
<feature type="signal peptide" evidence="1">
    <location>
        <begin position="1"/>
        <end position="19"/>
    </location>
</feature>